<name>A0A1G7BMU1_9PROT</name>
<evidence type="ECO:0000256" key="1">
    <source>
        <dbReference type="ARBA" id="ARBA00001420"/>
    </source>
</evidence>
<dbReference type="InterPro" id="IPR026044">
    <property type="entry name" value="MltA"/>
</dbReference>
<dbReference type="InterPro" id="IPR005300">
    <property type="entry name" value="MltA_B"/>
</dbReference>
<keyword evidence="8" id="KW-1185">Reference proteome</keyword>
<dbReference type="PANTHER" id="PTHR30124">
    <property type="entry name" value="MEMBRANE-BOUND LYTIC MUREIN TRANSGLYCOSYLASE A"/>
    <property type="match status" value="1"/>
</dbReference>
<evidence type="ECO:0000256" key="3">
    <source>
        <dbReference type="ARBA" id="ARBA00023239"/>
    </source>
</evidence>
<dbReference type="EMBL" id="FNAP01000005">
    <property type="protein sequence ID" value="SDE27525.1"/>
    <property type="molecule type" value="Genomic_DNA"/>
</dbReference>
<dbReference type="EC" id="4.2.2.n1" evidence="2"/>
<dbReference type="STRING" id="69960.SAMN05421720_10575"/>
<dbReference type="InterPro" id="IPR010611">
    <property type="entry name" value="3D_dom"/>
</dbReference>
<dbReference type="GO" id="GO:0009254">
    <property type="term" value="P:peptidoglycan turnover"/>
    <property type="evidence" value="ECO:0007669"/>
    <property type="project" value="InterPro"/>
</dbReference>
<dbReference type="SMART" id="SM00925">
    <property type="entry name" value="MltA"/>
    <property type="match status" value="1"/>
</dbReference>
<dbReference type="Proteomes" id="UP000199412">
    <property type="component" value="Unassembled WGS sequence"/>
</dbReference>
<keyword evidence="3" id="KW-0456">Lyase</keyword>
<dbReference type="SUPFAM" id="SSF50685">
    <property type="entry name" value="Barwin-like endoglucanases"/>
    <property type="match status" value="1"/>
</dbReference>
<dbReference type="Pfam" id="PF06725">
    <property type="entry name" value="3D"/>
    <property type="match status" value="1"/>
</dbReference>
<dbReference type="PANTHER" id="PTHR30124:SF0">
    <property type="entry name" value="MEMBRANE-BOUND LYTIC MUREIN TRANSGLYCOSYLASE A"/>
    <property type="match status" value="1"/>
</dbReference>
<evidence type="ECO:0000256" key="5">
    <source>
        <dbReference type="ARBA" id="ARBA00030918"/>
    </source>
</evidence>
<dbReference type="GO" id="GO:0071555">
    <property type="term" value="P:cell wall organization"/>
    <property type="evidence" value="ECO:0007669"/>
    <property type="project" value="UniProtKB-KW"/>
</dbReference>
<evidence type="ECO:0000259" key="6">
    <source>
        <dbReference type="SMART" id="SM00925"/>
    </source>
</evidence>
<dbReference type="GO" id="GO:0009253">
    <property type="term" value="P:peptidoglycan catabolic process"/>
    <property type="evidence" value="ECO:0007669"/>
    <property type="project" value="TreeGrafter"/>
</dbReference>
<dbReference type="CDD" id="cd14668">
    <property type="entry name" value="mlta_B"/>
    <property type="match status" value="1"/>
</dbReference>
<evidence type="ECO:0000256" key="2">
    <source>
        <dbReference type="ARBA" id="ARBA00012587"/>
    </source>
</evidence>
<gene>
    <name evidence="7" type="ORF">SAMN05421720_10575</name>
</gene>
<accession>A0A1G7BMU1</accession>
<dbReference type="GO" id="GO:0004553">
    <property type="term" value="F:hydrolase activity, hydrolyzing O-glycosyl compounds"/>
    <property type="evidence" value="ECO:0007669"/>
    <property type="project" value="InterPro"/>
</dbReference>
<organism evidence="7 8">
    <name type="scientific">Rhodospira trueperi</name>
    <dbReference type="NCBI Taxonomy" id="69960"/>
    <lineage>
        <taxon>Bacteria</taxon>
        <taxon>Pseudomonadati</taxon>
        <taxon>Pseudomonadota</taxon>
        <taxon>Alphaproteobacteria</taxon>
        <taxon>Rhodospirillales</taxon>
        <taxon>Rhodospirillaceae</taxon>
        <taxon>Rhodospira</taxon>
    </lineage>
</organism>
<dbReference type="Gene3D" id="2.40.40.10">
    <property type="entry name" value="RlpA-like domain"/>
    <property type="match status" value="1"/>
</dbReference>
<dbReference type="AlphaFoldDB" id="A0A1G7BMU1"/>
<reference evidence="7 8" key="1">
    <citation type="submission" date="2016-10" db="EMBL/GenBank/DDBJ databases">
        <authorList>
            <person name="de Groot N.N."/>
        </authorList>
    </citation>
    <scope>NUCLEOTIDE SEQUENCE [LARGE SCALE GENOMIC DNA]</scope>
    <source>
        <strain evidence="7 8">ATCC 700224</strain>
    </source>
</reference>
<dbReference type="GO" id="GO:0008933">
    <property type="term" value="F:peptidoglycan lytic transglycosylase activity"/>
    <property type="evidence" value="ECO:0007669"/>
    <property type="project" value="TreeGrafter"/>
</dbReference>
<keyword evidence="4" id="KW-0961">Cell wall biogenesis/degradation</keyword>
<comment type="catalytic activity">
    <reaction evidence="1">
        <text>Exolytic cleavage of the (1-&gt;4)-beta-glycosidic linkage between N-acetylmuramic acid (MurNAc) and N-acetylglucosamine (GlcNAc) residues in peptidoglycan, from either the reducing or the non-reducing ends of the peptidoglycan chains, with concomitant formation of a 1,6-anhydrobond in the MurNAc residue.</text>
        <dbReference type="EC" id="4.2.2.n1"/>
    </reaction>
</comment>
<dbReference type="OrthoDB" id="9783686at2"/>
<feature type="domain" description="Lytic transglycosylase MltA" evidence="6">
    <location>
        <begin position="183"/>
        <end position="324"/>
    </location>
</feature>
<sequence>MVDRRRAALQWVRRRLRRRARRFVVSLESGLRAWEARPARVRRRVTVAAGFGVVAVLGGLAVSCAPRVAEPPPRAIYTPASLTALPGWTLDRVNEIRPALAQTCERLATQPPSRTLATRGPATLHTLAGTVAEWQVACRRLATVPEGDTEAFRAAIQRQFRAYAITSSDASARGLFTGYYEAHIHAARARGGRYRVPVYGLPDDLVMANGQGTQAGGGPYHTRAAIEDGALEGKAPVLFWADDPSDLHILHIQGSGQVTLPDGSRTRIGYAANNGQPFVGIGKLVRERGLTDGRSMPAIRAWLRANPEQGQALMRENPRYIFFREITGAGPIGALGVPLTPLRSLAVDPTVIPLGALVWLDTTDPDGRPLRRLMAAQDTGSAIQGINRGDVFWGAGETAFRQAGRMANPGRTWLLVPRGADLDPLMM</sequence>
<proteinExistence type="predicted"/>
<dbReference type="PIRSF" id="PIRSF019422">
    <property type="entry name" value="MltA"/>
    <property type="match status" value="1"/>
</dbReference>
<dbReference type="GO" id="GO:0019867">
    <property type="term" value="C:outer membrane"/>
    <property type="evidence" value="ECO:0007669"/>
    <property type="project" value="InterPro"/>
</dbReference>
<dbReference type="CDD" id="cd14485">
    <property type="entry name" value="mltA_like_LT_A"/>
    <property type="match status" value="1"/>
</dbReference>
<protein>
    <recommendedName>
        <fullName evidence="2">peptidoglycan lytic exotransglycosylase</fullName>
        <ecNumber evidence="2">4.2.2.n1</ecNumber>
    </recommendedName>
    <alternativeName>
        <fullName evidence="5">Murein hydrolase A</fullName>
    </alternativeName>
</protein>
<dbReference type="Pfam" id="PF03562">
    <property type="entry name" value="MltA"/>
    <property type="match status" value="1"/>
</dbReference>
<evidence type="ECO:0000313" key="8">
    <source>
        <dbReference type="Proteomes" id="UP000199412"/>
    </source>
</evidence>
<dbReference type="Gene3D" id="2.40.240.50">
    <property type="entry name" value="Barwin-like endoglucanases"/>
    <property type="match status" value="1"/>
</dbReference>
<dbReference type="RefSeq" id="WP_092784995.1">
    <property type="nucleotide sequence ID" value="NZ_FNAP01000005.1"/>
</dbReference>
<evidence type="ECO:0000313" key="7">
    <source>
        <dbReference type="EMBL" id="SDE27525.1"/>
    </source>
</evidence>
<evidence type="ECO:0000256" key="4">
    <source>
        <dbReference type="ARBA" id="ARBA00023316"/>
    </source>
</evidence>
<dbReference type="InterPro" id="IPR036908">
    <property type="entry name" value="RlpA-like_sf"/>
</dbReference>